<name>A0A383W4I5_TETOB</name>
<dbReference type="Proteomes" id="UP000256970">
    <property type="component" value="Unassembled WGS sequence"/>
</dbReference>
<dbReference type="AlphaFoldDB" id="A0A383W4I5"/>
<dbReference type="EMBL" id="FNXT01001367">
    <property type="protein sequence ID" value="SZX79485.1"/>
    <property type="molecule type" value="Genomic_DNA"/>
</dbReference>
<accession>A0A383W4I5</accession>
<sequence length="707" mass="71328">MGPAVKPSVPRMPAGSYKPSKAKQLAKVFSRLQQLLLSEWQTIRGANLGVKSGTSILEDVLLLQLNQLATHLHTLAVSDQEAASRLVELAGKLSEQHFQQLQVLLDVLGHEELSDFLALLVRQEEGRHTCSSKGYSAAAATAAASLVSRSGSGTLSSSQHRVASSVGGKQLLGSDSGSAAGQGWQRRNRAAAGVAFDVEGLDSLQDSSIRRRSSMGSSSCPDLKGLRFACLLPPGHLLTKTAEQLQRQQEFETALQASKAAVAAAAAAARAQQHAPAVPMLQLPGRHVPRYGDASVCRPGSGNSCSSYTRSAAGGPTSPFRWAGDDDCRSNLGFSPTGFRSLQLDAGGLLAEPSSMPDPLSSGFRAPSRNVEQIWKEGRKATTEAVLGAAHMQLHEGPFGVLMLQPPLVLQPRVVQQQQQAVPVLDTAAAAAGVRPNSARSRRGSVTSRPCSAAAAGTGRRGTRASASGFQANAADGVTLSGGPLAAFGSTIAGAAAGISSIAGNGNTTAVAAAAGGAGSGQLGRQGSTVDSYSSRLSTWAASPAAATAASTSRRVFSAATGNTSSAESPCSMGSAAVAATPFSGGMESRQQALGAGTARRMAFAGPRAAGVNLLDPAGSSTVEAATGAAAASAKGGVAVSALQLSRLGSMHAPGAAAAAAAATTARPDSAGSSSRSRPESAASTSRLAVSARAGGAPQLVGFPAYQ</sequence>
<evidence type="ECO:0000313" key="3">
    <source>
        <dbReference type="EMBL" id="SZX79485.1"/>
    </source>
</evidence>
<feature type="compositionally biased region" description="Low complexity" evidence="1">
    <location>
        <begin position="452"/>
        <end position="467"/>
    </location>
</feature>
<reference evidence="2 4" key="1">
    <citation type="submission" date="2016-10" db="EMBL/GenBank/DDBJ databases">
        <authorList>
            <person name="Cai Z."/>
        </authorList>
    </citation>
    <scope>NUCLEOTIDE SEQUENCE [LARGE SCALE GENOMIC DNA]</scope>
</reference>
<evidence type="ECO:0000256" key="1">
    <source>
        <dbReference type="SAM" id="MobiDB-lite"/>
    </source>
</evidence>
<protein>
    <submittedName>
        <fullName evidence="2">Uncharacterized protein</fullName>
    </submittedName>
</protein>
<feature type="region of interest" description="Disordered" evidence="1">
    <location>
        <begin position="662"/>
        <end position="692"/>
    </location>
</feature>
<proteinExistence type="predicted"/>
<keyword evidence="4" id="KW-1185">Reference proteome</keyword>
<gene>
    <name evidence="2" type="ORF">BQ4739_LOCUS12722</name>
    <name evidence="3" type="ORF">BQ4739_LOCUS19757</name>
</gene>
<evidence type="ECO:0000313" key="2">
    <source>
        <dbReference type="EMBL" id="SZX72555.1"/>
    </source>
</evidence>
<dbReference type="EMBL" id="FNXT01001141">
    <property type="protein sequence ID" value="SZX72555.1"/>
    <property type="molecule type" value="Genomic_DNA"/>
</dbReference>
<feature type="region of interest" description="Disordered" evidence="1">
    <location>
        <begin position="433"/>
        <end position="467"/>
    </location>
</feature>
<evidence type="ECO:0000313" key="4">
    <source>
        <dbReference type="Proteomes" id="UP000256970"/>
    </source>
</evidence>
<organism evidence="2 4">
    <name type="scientific">Tetradesmus obliquus</name>
    <name type="common">Green alga</name>
    <name type="synonym">Acutodesmus obliquus</name>
    <dbReference type="NCBI Taxonomy" id="3088"/>
    <lineage>
        <taxon>Eukaryota</taxon>
        <taxon>Viridiplantae</taxon>
        <taxon>Chlorophyta</taxon>
        <taxon>core chlorophytes</taxon>
        <taxon>Chlorophyceae</taxon>
        <taxon>CS clade</taxon>
        <taxon>Sphaeropleales</taxon>
        <taxon>Scenedesmaceae</taxon>
        <taxon>Tetradesmus</taxon>
    </lineage>
</organism>
<feature type="compositionally biased region" description="Low complexity" evidence="1">
    <location>
        <begin position="662"/>
        <end position="687"/>
    </location>
</feature>